<feature type="compositionally biased region" description="Polar residues" evidence="6">
    <location>
        <begin position="11"/>
        <end position="38"/>
    </location>
</feature>
<feature type="repeat" description="CHCR" evidence="4">
    <location>
        <begin position="724"/>
        <end position="888"/>
    </location>
</feature>
<keyword evidence="9" id="KW-1185">Reference proteome</keyword>
<name>Q23PQ9_TETTS</name>
<dbReference type="HOGENOM" id="CLU_003488_0_0_1"/>
<reference evidence="9" key="1">
    <citation type="journal article" date="2006" name="PLoS Biol.">
        <title>Macronuclear genome sequence of the ciliate Tetrahymena thermophila, a model eukaryote.</title>
        <authorList>
            <person name="Eisen J.A."/>
            <person name="Coyne R.S."/>
            <person name="Wu M."/>
            <person name="Wu D."/>
            <person name="Thiagarajan M."/>
            <person name="Wortman J.R."/>
            <person name="Badger J.H."/>
            <person name="Ren Q."/>
            <person name="Amedeo P."/>
            <person name="Jones K.M."/>
            <person name="Tallon L.J."/>
            <person name="Delcher A.L."/>
            <person name="Salzberg S.L."/>
            <person name="Silva J.C."/>
            <person name="Haas B.J."/>
            <person name="Majoros W.H."/>
            <person name="Farzad M."/>
            <person name="Carlton J.M."/>
            <person name="Smith R.K. Jr."/>
            <person name="Garg J."/>
            <person name="Pearlman R.E."/>
            <person name="Karrer K.M."/>
            <person name="Sun L."/>
            <person name="Manning G."/>
            <person name="Elde N.C."/>
            <person name="Turkewitz A.P."/>
            <person name="Asai D.J."/>
            <person name="Wilkes D.E."/>
            <person name="Wang Y."/>
            <person name="Cai H."/>
            <person name="Collins K."/>
            <person name="Stewart B.A."/>
            <person name="Lee S.R."/>
            <person name="Wilamowska K."/>
            <person name="Weinberg Z."/>
            <person name="Ruzzo W.L."/>
            <person name="Wloga D."/>
            <person name="Gaertig J."/>
            <person name="Frankel J."/>
            <person name="Tsao C.-C."/>
            <person name="Gorovsky M.A."/>
            <person name="Keeling P.J."/>
            <person name="Waller R.F."/>
            <person name="Patron N.J."/>
            <person name="Cherry J.M."/>
            <person name="Stover N.A."/>
            <person name="Krieger C.J."/>
            <person name="del Toro C."/>
            <person name="Ryder H.F."/>
            <person name="Williamson S.C."/>
            <person name="Barbeau R.A."/>
            <person name="Hamilton E.P."/>
            <person name="Orias E."/>
        </authorList>
    </citation>
    <scope>NUCLEOTIDE SEQUENCE [LARGE SCALE GENOMIC DNA]</scope>
    <source>
        <strain evidence="9">SB210</strain>
    </source>
</reference>
<dbReference type="STRING" id="312017.Q23PQ9"/>
<evidence type="ECO:0000259" key="7">
    <source>
        <dbReference type="Pfam" id="PF05131"/>
    </source>
</evidence>
<keyword evidence="1" id="KW-0479">Metal-binding</keyword>
<evidence type="ECO:0000313" key="8">
    <source>
        <dbReference type="EMBL" id="EAR98626.3"/>
    </source>
</evidence>
<dbReference type="AlphaFoldDB" id="Q23PQ9"/>
<dbReference type="GO" id="GO:0006904">
    <property type="term" value="P:vesicle docking involved in exocytosis"/>
    <property type="evidence" value="ECO:0007669"/>
    <property type="project" value="TreeGrafter"/>
</dbReference>
<feature type="coiled-coil region" evidence="5">
    <location>
        <begin position="922"/>
        <end position="970"/>
    </location>
</feature>
<evidence type="ECO:0000256" key="4">
    <source>
        <dbReference type="PROSITE-ProRule" id="PRU01006"/>
    </source>
</evidence>
<sequence>MSFKEVAVQGYQRNRNNAGIANSENSKSNKQQYYNSGVSTSIQEESEIQESLQWGDPKQREEEIVGFQEKQVDYSSPIEVKNLYISLPQQKIKHLAISQKSAVAITENNMVIRWKFENGYDTYESMSLPEKVSGLSLGGKLANVGGKIGGKIIPFKRFKKYQNDKEVERQKRRIIDRVYMDRVGQHCIITNNTGYTYYLNHNSSQVKPLPKLKRIILKSVMFDDRQAYKTLLDDKTFLFGSENNSIYQCKLEYNEKDGQFYETVPQLLISIHDEKPKFITDIKILHNKFGARKGEVQTIVLASTNSQIYFFCKSAKELLTFDQLFKEYDNVQSMLYTMPTPASHLSFTDLCYEYDSKLRRRCRSYIYTNGNYLQYYKFPEKEGVEEIDDNFFRTVNYFNYGKEIQTSDHKAELKVKDMPLGVGITLYHYIILHSDSVSVLSQITQQVVFHENLTKLGKIYGMVNDMENKCYWIYGESKIVRLFIKNEFEQSWRIYLELKNYEKAYQLCRKTESEFIPTISLQYGNQLFDQQKYKDAARIYLESSLGFEEVFVKFQGIDIRVQEGLAEYIQLFLLKNERVLQEFQIRVLTNWLADFYIHKVTILNQRVYGAKNKIPAPNEISKDSLILDMKESYEVLKRFMDKYQKYLIEDLIYELMSSYGQLELCLNYALQKENYQMVIGNYIHSERYSEAIQVMRNMPNCTEFAYKYSDILMKKETKQFIDLLKNSIQKFEPSRIMRSLMEIEKETPQFEEGFQFIKYCINERKLREQIVHNIYIFYLSEHKDKNLFTEYMIETEKKILNGKQQREYFDMNFAFNLAKAHNFVRATISLLAMKKLFEEAVQIAIENNMIDVAIEYAQLSEQIVIYESQKTWMKIIEHMMKTEQNGPQKIEKIFNVMEQCAYIKIEDLIPYFDNNMPLSLFKGKIEESVRSYQEDIVGLKNEINYKNEKLEELKGELSKQNGKYMRISEKSTCYICSEFLLNNDFITFPCDHHVHKKCAIQYIQSKQLYTAEEIQEIISLTERIAMLRRNVRSYDPNQVKKCIEFYTQVYRSFNQTNNSKEDQIYKYVINYESDIVKLKQFNKQLDDLICKECPLCGPIHASLAFQNYEKDNSWTIE</sequence>
<proteinExistence type="predicted"/>
<evidence type="ECO:0000256" key="2">
    <source>
        <dbReference type="ARBA" id="ARBA00022771"/>
    </source>
</evidence>
<dbReference type="InterPro" id="IPR000547">
    <property type="entry name" value="Clathrin_H-chain/VPS_repeat"/>
</dbReference>
<dbReference type="KEGG" id="tet:TTHERM_00463740"/>
<feature type="region of interest" description="Disordered" evidence="6">
    <location>
        <begin position="1"/>
        <end position="56"/>
    </location>
</feature>
<dbReference type="Pfam" id="PF05131">
    <property type="entry name" value="Pep3_Vps18"/>
    <property type="match status" value="1"/>
</dbReference>
<dbReference type="GO" id="GO:0048284">
    <property type="term" value="P:organelle fusion"/>
    <property type="evidence" value="ECO:0007669"/>
    <property type="project" value="TreeGrafter"/>
</dbReference>
<dbReference type="GO" id="GO:0007033">
    <property type="term" value="P:vacuole organization"/>
    <property type="evidence" value="ECO:0007669"/>
    <property type="project" value="TreeGrafter"/>
</dbReference>
<dbReference type="PANTHER" id="PTHR23323">
    <property type="entry name" value="VACUOLAR PROTEIN SORTING-ASSOCIATED PROTEIN"/>
    <property type="match status" value="1"/>
</dbReference>
<feature type="domain" description="Pep3/Vps18 beta-propeller" evidence="7">
    <location>
        <begin position="170"/>
        <end position="482"/>
    </location>
</feature>
<dbReference type="EMBL" id="GG662650">
    <property type="protein sequence ID" value="EAR98626.3"/>
    <property type="molecule type" value="Genomic_DNA"/>
</dbReference>
<keyword evidence="3" id="KW-0862">Zinc</keyword>
<dbReference type="PROSITE" id="PS50236">
    <property type="entry name" value="CHCR"/>
    <property type="match status" value="1"/>
</dbReference>
<dbReference type="GO" id="GO:0030897">
    <property type="term" value="C:HOPS complex"/>
    <property type="evidence" value="ECO:0007669"/>
    <property type="project" value="TreeGrafter"/>
</dbReference>
<dbReference type="SUPFAM" id="SSF57850">
    <property type="entry name" value="RING/U-box"/>
    <property type="match status" value="1"/>
</dbReference>
<dbReference type="eggNOG" id="KOG2034">
    <property type="taxonomic scope" value="Eukaryota"/>
</dbReference>
<dbReference type="GO" id="GO:0007032">
    <property type="term" value="P:endosome organization"/>
    <property type="evidence" value="ECO:0007669"/>
    <property type="project" value="TreeGrafter"/>
</dbReference>
<keyword evidence="2" id="KW-0863">Zinc-finger</keyword>
<protein>
    <submittedName>
        <fullName evidence="8">Vacuolar sorting protein</fullName>
    </submittedName>
</protein>
<dbReference type="GO" id="GO:0030674">
    <property type="term" value="F:protein-macromolecule adaptor activity"/>
    <property type="evidence" value="ECO:0007669"/>
    <property type="project" value="TreeGrafter"/>
</dbReference>
<dbReference type="GeneID" id="7826457"/>
<dbReference type="OrthoDB" id="1845386at2759"/>
<accession>Q23PQ9</accession>
<gene>
    <name evidence="8" type="ORF">TTHERM_00463740</name>
</gene>
<dbReference type="Proteomes" id="UP000009168">
    <property type="component" value="Unassembled WGS sequence"/>
</dbReference>
<dbReference type="RefSeq" id="XP_001018871.3">
    <property type="nucleotide sequence ID" value="XM_001018871.3"/>
</dbReference>
<dbReference type="PANTHER" id="PTHR23323:SF26">
    <property type="entry name" value="VACUOLAR PROTEIN SORTING-ASSOCIATED PROTEIN 18 HOMOLOG"/>
    <property type="match status" value="1"/>
</dbReference>
<keyword evidence="5" id="KW-0175">Coiled coil</keyword>
<evidence type="ECO:0000313" key="9">
    <source>
        <dbReference type="Proteomes" id="UP000009168"/>
    </source>
</evidence>
<organism evidence="8 9">
    <name type="scientific">Tetrahymena thermophila (strain SB210)</name>
    <dbReference type="NCBI Taxonomy" id="312017"/>
    <lineage>
        <taxon>Eukaryota</taxon>
        <taxon>Sar</taxon>
        <taxon>Alveolata</taxon>
        <taxon>Ciliophora</taxon>
        <taxon>Intramacronucleata</taxon>
        <taxon>Oligohymenophorea</taxon>
        <taxon>Hymenostomatida</taxon>
        <taxon>Tetrahymenina</taxon>
        <taxon>Tetrahymenidae</taxon>
        <taxon>Tetrahymena</taxon>
    </lineage>
</organism>
<dbReference type="GO" id="GO:0005768">
    <property type="term" value="C:endosome"/>
    <property type="evidence" value="ECO:0007669"/>
    <property type="project" value="TreeGrafter"/>
</dbReference>
<dbReference type="InterPro" id="IPR007810">
    <property type="entry name" value="Pep3/Vps18_beta-prop"/>
</dbReference>
<evidence type="ECO:0000256" key="1">
    <source>
        <dbReference type="ARBA" id="ARBA00022723"/>
    </source>
</evidence>
<dbReference type="InParanoid" id="Q23PQ9"/>
<dbReference type="GO" id="GO:0008270">
    <property type="term" value="F:zinc ion binding"/>
    <property type="evidence" value="ECO:0007669"/>
    <property type="project" value="UniProtKB-KW"/>
</dbReference>
<dbReference type="GO" id="GO:0006886">
    <property type="term" value="P:intracellular protein transport"/>
    <property type="evidence" value="ECO:0007669"/>
    <property type="project" value="UniProtKB-UniRule"/>
</dbReference>
<evidence type="ECO:0000256" key="5">
    <source>
        <dbReference type="SAM" id="Coils"/>
    </source>
</evidence>
<evidence type="ECO:0000256" key="3">
    <source>
        <dbReference type="ARBA" id="ARBA00022833"/>
    </source>
</evidence>
<evidence type="ECO:0000256" key="6">
    <source>
        <dbReference type="SAM" id="MobiDB-lite"/>
    </source>
</evidence>